<dbReference type="GO" id="GO:0005993">
    <property type="term" value="P:trehalose catabolic process"/>
    <property type="evidence" value="ECO:0007669"/>
    <property type="project" value="InterPro"/>
</dbReference>
<dbReference type="PROSITE" id="PS00927">
    <property type="entry name" value="TREHALASE_1"/>
    <property type="match status" value="1"/>
</dbReference>
<gene>
    <name evidence="5" type="ORF">LPB138_13075</name>
</gene>
<dbReference type="STRING" id="1850246.LPB138_13075"/>
<dbReference type="GO" id="GO:0005737">
    <property type="term" value="C:cytoplasm"/>
    <property type="evidence" value="ECO:0007669"/>
    <property type="project" value="InterPro"/>
</dbReference>
<keyword evidence="2" id="KW-0378">Hydrolase</keyword>
<evidence type="ECO:0000259" key="4">
    <source>
        <dbReference type="Pfam" id="PF07492"/>
    </source>
</evidence>
<dbReference type="OrthoDB" id="106887at2"/>
<dbReference type="InterPro" id="IPR018232">
    <property type="entry name" value="Glyco_hydro_37_CS"/>
</dbReference>
<dbReference type="GO" id="GO:0005509">
    <property type="term" value="F:calcium ion binding"/>
    <property type="evidence" value="ECO:0007669"/>
    <property type="project" value="InterPro"/>
</dbReference>
<evidence type="ECO:0000256" key="3">
    <source>
        <dbReference type="ARBA" id="ARBA00023295"/>
    </source>
</evidence>
<name>A0A1D8PAJ7_9FLAO</name>
<evidence type="ECO:0000256" key="1">
    <source>
        <dbReference type="ARBA" id="ARBA00001576"/>
    </source>
</evidence>
<dbReference type="PROSITE" id="PS00928">
    <property type="entry name" value="TREHALASE_2"/>
    <property type="match status" value="1"/>
</dbReference>
<dbReference type="AlphaFoldDB" id="A0A1D8PAJ7"/>
<dbReference type="Gene3D" id="1.50.10.10">
    <property type="match status" value="1"/>
</dbReference>
<dbReference type="Pfam" id="PF01204">
    <property type="entry name" value="Trehalase"/>
    <property type="match status" value="1"/>
</dbReference>
<dbReference type="Pfam" id="PF07492">
    <property type="entry name" value="Trehalase_Ca-bi"/>
    <property type="match status" value="1"/>
</dbReference>
<keyword evidence="3" id="KW-0326">Glycosidase</keyword>
<sequence>MQFKVNIETNLQMLLLQEDTDGDKKITIEDKGPQKFELISTEGKSYLVNGTYHLSNLLQELVIAKNEGKTETIIPLSKIEEPPFDRISRMIRDYFWDGLTRTIDKEGIEKIVQDEKSESTEKIIYVPFGDTLAQKYFVKVANEIGNIKVEILPEIITPEYVLSINNKPGILSLALENRNGDIKGIPFVVPGGRFNEMYGWDSYFESIGLMIDGKTHLAKAMADNFDYQIQHYGKILNANRSYYLTRTQPPFFSSLIKEVFENSKEKNIDWLKERLNTAIKEYETVWMVDGKRLTENGLNRYYAEGIGMPPETEEGHFKSILSVFAKKHNLSLDEFETKYASREIIDKELDIYFIHDRSLRESGHDTSNRLEDKCASLNTVDLNSLLYKYETDFAEIISTYFDGTFISSKGKKYSSEYWLEKSGKRKELINKYLWNNEDGIYYDYNIETKKQEIFISATTFYPLWAKICSKEQAEKLVVNILPKLIEKGGVVSCTKESRGIVDENNPQRQWDYPYGWAPHQMLIWKGLLHYGYEKEVLDLIEKWLHMIAQNATDYNGTVPEKYDVVDATHKVFTEYGNVGTEFEYITQEGFGWMNASFQLGLYLLKD</sequence>
<dbReference type="EMBL" id="CP017478">
    <property type="protein sequence ID" value="AOW21551.1"/>
    <property type="molecule type" value="Genomic_DNA"/>
</dbReference>
<dbReference type="InterPro" id="IPR008928">
    <property type="entry name" value="6-hairpin_glycosidase_sf"/>
</dbReference>
<dbReference type="Proteomes" id="UP000176050">
    <property type="component" value="Chromosome"/>
</dbReference>
<proteinExistence type="predicted"/>
<organism evidence="5 6">
    <name type="scientific">Urechidicola croceus</name>
    <dbReference type="NCBI Taxonomy" id="1850246"/>
    <lineage>
        <taxon>Bacteria</taxon>
        <taxon>Pseudomonadati</taxon>
        <taxon>Bacteroidota</taxon>
        <taxon>Flavobacteriia</taxon>
        <taxon>Flavobacteriales</taxon>
        <taxon>Flavobacteriaceae</taxon>
        <taxon>Urechidicola</taxon>
    </lineage>
</organism>
<feature type="domain" description="Neutral trehalase Ca2+ binding" evidence="4">
    <location>
        <begin position="11"/>
        <end position="38"/>
    </location>
</feature>
<dbReference type="InterPro" id="IPR012341">
    <property type="entry name" value="6hp_glycosidase-like_sf"/>
</dbReference>
<protein>
    <submittedName>
        <fullName evidence="5">Trehalase</fullName>
    </submittedName>
</protein>
<dbReference type="SUPFAM" id="SSF48208">
    <property type="entry name" value="Six-hairpin glycosidases"/>
    <property type="match status" value="1"/>
</dbReference>
<dbReference type="PRINTS" id="PR00744">
    <property type="entry name" value="GLHYDRLASE37"/>
</dbReference>
<evidence type="ECO:0000313" key="6">
    <source>
        <dbReference type="Proteomes" id="UP000176050"/>
    </source>
</evidence>
<dbReference type="GO" id="GO:0004555">
    <property type="term" value="F:alpha,alpha-trehalase activity"/>
    <property type="evidence" value="ECO:0007669"/>
    <property type="project" value="UniProtKB-EC"/>
</dbReference>
<evidence type="ECO:0000256" key="2">
    <source>
        <dbReference type="ARBA" id="ARBA00022801"/>
    </source>
</evidence>
<comment type="catalytic activity">
    <reaction evidence="1">
        <text>alpha,alpha-trehalose + H2O = alpha-D-glucose + beta-D-glucose</text>
        <dbReference type="Rhea" id="RHEA:32675"/>
        <dbReference type="ChEBI" id="CHEBI:15377"/>
        <dbReference type="ChEBI" id="CHEBI:15903"/>
        <dbReference type="ChEBI" id="CHEBI:16551"/>
        <dbReference type="ChEBI" id="CHEBI:17925"/>
        <dbReference type="EC" id="3.2.1.28"/>
    </reaction>
</comment>
<dbReference type="InterPro" id="IPR001661">
    <property type="entry name" value="Glyco_hydro_37"/>
</dbReference>
<reference evidence="5 6" key="1">
    <citation type="submission" date="2016-10" db="EMBL/GenBank/DDBJ databases">
        <title>Lutibacter sp. LPB0138, isolated from marine gastropod.</title>
        <authorList>
            <person name="Kim E."/>
            <person name="Yi H."/>
        </authorList>
    </citation>
    <scope>NUCLEOTIDE SEQUENCE [LARGE SCALE GENOMIC DNA]</scope>
    <source>
        <strain evidence="5 6">LPB0138</strain>
    </source>
</reference>
<dbReference type="PANTHER" id="PTHR23403:SF6">
    <property type="entry name" value="CYTOSOLIC NEUTRAL TREHALASE-RELATED"/>
    <property type="match status" value="1"/>
</dbReference>
<accession>A0A1D8PAJ7</accession>
<dbReference type="RefSeq" id="WP_070237711.1">
    <property type="nucleotide sequence ID" value="NZ_CP017478.1"/>
</dbReference>
<dbReference type="KEGG" id="lul:LPB138_13075"/>
<keyword evidence="6" id="KW-1185">Reference proteome</keyword>
<dbReference type="InterPro" id="IPR011120">
    <property type="entry name" value="Trehalase_Ca-bd"/>
</dbReference>
<evidence type="ECO:0000313" key="5">
    <source>
        <dbReference type="EMBL" id="AOW21551.1"/>
    </source>
</evidence>
<dbReference type="PANTHER" id="PTHR23403">
    <property type="entry name" value="TREHALASE"/>
    <property type="match status" value="1"/>
</dbReference>